<reference evidence="2" key="2">
    <citation type="submission" date="2022-09" db="EMBL/GenBank/DDBJ databases">
        <title>Intensive care unit water sources are persistently colonized with multi-drug resistant bacteria and are the site of extensive horizontal gene transfer of antibiotic resistance genes.</title>
        <authorList>
            <person name="Diorio-Toth L."/>
        </authorList>
    </citation>
    <scope>NUCLEOTIDE SEQUENCE</scope>
    <source>
        <strain evidence="2">GD03918</strain>
    </source>
</reference>
<organism evidence="2 4">
    <name type="scientific">Klebsiella michiganensis</name>
    <dbReference type="NCBI Taxonomy" id="1134687"/>
    <lineage>
        <taxon>Bacteria</taxon>
        <taxon>Pseudomonadati</taxon>
        <taxon>Pseudomonadota</taxon>
        <taxon>Gammaproteobacteria</taxon>
        <taxon>Enterobacterales</taxon>
        <taxon>Enterobacteriaceae</taxon>
        <taxon>Klebsiella/Raoultella group</taxon>
        <taxon>Klebsiella</taxon>
    </lineage>
</organism>
<evidence type="ECO:0000313" key="2">
    <source>
        <dbReference type="EMBL" id="MDH0964898.1"/>
    </source>
</evidence>
<evidence type="ECO:0000313" key="3">
    <source>
        <dbReference type="Proteomes" id="UP000036305"/>
    </source>
</evidence>
<sequence>MIIGDIHHPECAGLSPVLLEAVRLAVKAQPQQCEPGSYDLQGYDIYMNVMRFATQPAESKKAELHEKFIDIQILLEGEETIHYGVADSARECETWHHEEDYRLCSTIANQQQVVLKPGMFAIFLPGEPHKPGVQAAASMEIKKAVIKVNRALLV</sequence>
<evidence type="ECO:0000313" key="4">
    <source>
        <dbReference type="Proteomes" id="UP001159937"/>
    </source>
</evidence>
<dbReference type="EMBL" id="LEUS01000023">
    <property type="protein sequence ID" value="KLY29624.1"/>
    <property type="molecule type" value="Genomic_DNA"/>
</dbReference>
<gene>
    <name evidence="2" type="primary">nanQ</name>
    <name evidence="2" type="ORF">N5C89_18860</name>
    <name evidence="1" type="ORF">SK91_03954</name>
</gene>
<comment type="caution">
    <text evidence="2">The sequence shown here is derived from an EMBL/GenBank/DDBJ whole genome shotgun (WGS) entry which is preliminary data.</text>
</comment>
<dbReference type="InterPro" id="IPR049827">
    <property type="entry name" value="NanQ"/>
</dbReference>
<dbReference type="InterPro" id="IPR004375">
    <property type="entry name" value="NanQ/TabA/YiaL"/>
</dbReference>
<dbReference type="InterPro" id="IPR037012">
    <property type="entry name" value="NanQ/TabA/YiaL_sf"/>
</dbReference>
<dbReference type="NCBIfam" id="TIGR00022">
    <property type="entry name" value="YhcH/YjgK/YiaL family protein"/>
    <property type="match status" value="1"/>
</dbReference>
<dbReference type="Proteomes" id="UP001159937">
    <property type="component" value="Unassembled WGS sequence"/>
</dbReference>
<dbReference type="NCBIfam" id="NF040884">
    <property type="entry name" value="acetylneur_anom"/>
    <property type="match status" value="1"/>
</dbReference>
<proteinExistence type="predicted"/>
<dbReference type="Proteomes" id="UP000036305">
    <property type="component" value="Unassembled WGS sequence"/>
</dbReference>
<name>A0A0J2H4Z3_9ENTR</name>
<accession>A0A0J2H4Z3</accession>
<dbReference type="GO" id="GO:0005829">
    <property type="term" value="C:cytosol"/>
    <property type="evidence" value="ECO:0007669"/>
    <property type="project" value="TreeGrafter"/>
</dbReference>
<dbReference type="PANTHER" id="PTHR34986">
    <property type="entry name" value="EVOLVED BETA-GALACTOSIDASE SUBUNIT BETA"/>
    <property type="match status" value="1"/>
</dbReference>
<dbReference type="PANTHER" id="PTHR34986:SF5">
    <property type="entry name" value="N-ACETYLNEURAMINATE ANOMERASE NANQ"/>
    <property type="match status" value="1"/>
</dbReference>
<protein>
    <submittedName>
        <fullName evidence="2">N-acetylneuraminate anomerase</fullName>
    </submittedName>
</protein>
<dbReference type="EMBL" id="JAOCBF010000026">
    <property type="protein sequence ID" value="MDH0964898.1"/>
    <property type="molecule type" value="Genomic_DNA"/>
</dbReference>
<dbReference type="Gene3D" id="2.60.120.370">
    <property type="entry name" value="YhcH/YjgK/YiaL"/>
    <property type="match status" value="1"/>
</dbReference>
<dbReference type="Pfam" id="PF04074">
    <property type="entry name" value="DUF386"/>
    <property type="match status" value="1"/>
</dbReference>
<dbReference type="SUPFAM" id="SSF51197">
    <property type="entry name" value="Clavaminate synthase-like"/>
    <property type="match status" value="1"/>
</dbReference>
<dbReference type="RefSeq" id="WP_032751785.1">
    <property type="nucleotide sequence ID" value="NZ_CABGII010000012.1"/>
</dbReference>
<dbReference type="AlphaFoldDB" id="A0A0J2H4Z3"/>
<reference evidence="1 3" key="1">
    <citation type="submission" date="2015-06" db="EMBL/GenBank/DDBJ databases">
        <title>The Genome Sequence of None.</title>
        <authorList>
            <consortium name="The Broad Institute Genomics Platform"/>
            <consortium name="The Broad Institute Genome Sequencing Center for Infectious Disease"/>
            <person name="Earl A.M."/>
            <person name="Onderdonk A.B."/>
            <person name="Kirby J."/>
            <person name="Ferraro M.J."/>
            <person name="Huang S."/>
            <person name="Spencer M."/>
            <person name="Fodor A."/>
            <person name="Hooper D."/>
            <person name="Dekker J."/>
            <person name="O'Brien T."/>
            <person name="Quan V."/>
            <person name="Gombosev A."/>
            <person name="Delaney M."/>
            <person name="DuBois A."/>
            <person name="Ernst C."/>
            <person name="Kim D.S."/>
            <person name="Rossman W."/>
            <person name="Gohs F."/>
            <person name="Petruso H."/>
            <person name="Nozar T."/>
            <person name="Mougeot F."/>
            <person name="Manson-McGuire A."/>
            <person name="Young S."/>
            <person name="Abouelleil A."/>
            <person name="Cao P."/>
            <person name="Chapman S.B."/>
            <person name="Griggs A."/>
            <person name="Priest M."/>
            <person name="Shea T."/>
            <person name="Wortman I."/>
            <person name="Wortman J.R."/>
            <person name="Nusbaum C."/>
            <person name="Birren B."/>
        </authorList>
    </citation>
    <scope>NUCLEOTIDE SEQUENCE [LARGE SCALE GENOMIC DNA]</scope>
    <source>
        <strain evidence="1 3">MGH87</strain>
    </source>
</reference>
<keyword evidence="3" id="KW-1185">Reference proteome</keyword>
<evidence type="ECO:0000313" key="1">
    <source>
        <dbReference type="EMBL" id="KLY29624.1"/>
    </source>
</evidence>